<evidence type="ECO:0000256" key="6">
    <source>
        <dbReference type="ARBA" id="ARBA00023136"/>
    </source>
</evidence>
<comment type="subcellular location">
    <subcellularLocation>
        <location evidence="1">Cell membrane</location>
        <topology evidence="1">Multi-pass membrane protein</topology>
    </subcellularLocation>
</comment>
<name>A0ABV4P089_9GAMM</name>
<feature type="transmembrane region" description="Helical" evidence="7">
    <location>
        <begin position="434"/>
        <end position="452"/>
    </location>
</feature>
<evidence type="ECO:0000256" key="3">
    <source>
        <dbReference type="ARBA" id="ARBA00022475"/>
    </source>
</evidence>
<evidence type="ECO:0000259" key="8">
    <source>
        <dbReference type="PROSITE" id="PS50850"/>
    </source>
</evidence>
<feature type="transmembrane region" description="Helical" evidence="7">
    <location>
        <begin position="138"/>
        <end position="157"/>
    </location>
</feature>
<feature type="transmembrane region" description="Helical" evidence="7">
    <location>
        <begin position="12"/>
        <end position="33"/>
    </location>
</feature>
<dbReference type="InterPro" id="IPR036259">
    <property type="entry name" value="MFS_trans_sf"/>
</dbReference>
<feature type="transmembrane region" description="Helical" evidence="7">
    <location>
        <begin position="106"/>
        <end position="131"/>
    </location>
</feature>
<feature type="transmembrane region" description="Helical" evidence="7">
    <location>
        <begin position="270"/>
        <end position="291"/>
    </location>
</feature>
<evidence type="ECO:0000256" key="7">
    <source>
        <dbReference type="SAM" id="Phobius"/>
    </source>
</evidence>
<evidence type="ECO:0000256" key="4">
    <source>
        <dbReference type="ARBA" id="ARBA00022692"/>
    </source>
</evidence>
<dbReference type="EMBL" id="JBGMEK010000016">
    <property type="protein sequence ID" value="MFA0811120.1"/>
    <property type="molecule type" value="Genomic_DNA"/>
</dbReference>
<feature type="transmembrane region" description="Helical" evidence="7">
    <location>
        <begin position="303"/>
        <end position="323"/>
    </location>
</feature>
<dbReference type="NCBIfam" id="TIGR00711">
    <property type="entry name" value="efflux_EmrB"/>
    <property type="match status" value="1"/>
</dbReference>
<feature type="transmembrane region" description="Helical" evidence="7">
    <location>
        <begin position="53"/>
        <end position="69"/>
    </location>
</feature>
<keyword evidence="10" id="KW-1185">Reference proteome</keyword>
<reference evidence="9 10" key="1">
    <citation type="submission" date="2024-08" db="EMBL/GenBank/DDBJ databases">
        <authorList>
            <person name="Ishaq N."/>
        </authorList>
    </citation>
    <scope>NUCLEOTIDE SEQUENCE [LARGE SCALE GENOMIC DNA]</scope>
    <source>
        <strain evidence="9 10">DSM 18651</strain>
    </source>
</reference>
<dbReference type="Proteomes" id="UP001569428">
    <property type="component" value="Unassembled WGS sequence"/>
</dbReference>
<keyword evidence="6 7" id="KW-0472">Membrane</keyword>
<evidence type="ECO:0000256" key="5">
    <source>
        <dbReference type="ARBA" id="ARBA00022989"/>
    </source>
</evidence>
<dbReference type="PANTHER" id="PTHR42718">
    <property type="entry name" value="MAJOR FACILITATOR SUPERFAMILY MULTIDRUG TRANSPORTER MFSC"/>
    <property type="match status" value="1"/>
</dbReference>
<evidence type="ECO:0000256" key="2">
    <source>
        <dbReference type="ARBA" id="ARBA00022448"/>
    </source>
</evidence>
<feature type="transmembrane region" description="Helical" evidence="7">
    <location>
        <begin position="201"/>
        <end position="220"/>
    </location>
</feature>
<keyword evidence="3" id="KW-1003">Cell membrane</keyword>
<dbReference type="InterPro" id="IPR004638">
    <property type="entry name" value="EmrB-like"/>
</dbReference>
<keyword evidence="2" id="KW-0813">Transport</keyword>
<keyword evidence="5 7" id="KW-1133">Transmembrane helix</keyword>
<comment type="caution">
    <text evidence="9">The sequence shown here is derived from an EMBL/GenBank/DDBJ whole genome shotgun (WGS) entry which is preliminary data.</text>
</comment>
<dbReference type="Gene3D" id="1.20.1250.20">
    <property type="entry name" value="MFS general substrate transporter like domains"/>
    <property type="match status" value="1"/>
</dbReference>
<dbReference type="SUPFAM" id="SSF103473">
    <property type="entry name" value="MFS general substrate transporter"/>
    <property type="match status" value="1"/>
</dbReference>
<feature type="transmembrane region" description="Helical" evidence="7">
    <location>
        <begin position="335"/>
        <end position="355"/>
    </location>
</feature>
<dbReference type="Pfam" id="PF07690">
    <property type="entry name" value="MFS_1"/>
    <property type="match status" value="1"/>
</dbReference>
<dbReference type="RefSeq" id="WP_371838689.1">
    <property type="nucleotide sequence ID" value="NZ_JBGMEK010000016.1"/>
</dbReference>
<evidence type="ECO:0000313" key="10">
    <source>
        <dbReference type="Proteomes" id="UP001569428"/>
    </source>
</evidence>
<dbReference type="Gene3D" id="1.20.1720.10">
    <property type="entry name" value="Multidrug resistance protein D"/>
    <property type="match status" value="1"/>
</dbReference>
<dbReference type="InterPro" id="IPR020846">
    <property type="entry name" value="MFS_dom"/>
</dbReference>
<protein>
    <submittedName>
        <fullName evidence="9">DHA2 family efflux MFS transporter permease subunit</fullName>
    </submittedName>
</protein>
<feature type="domain" description="Major facilitator superfamily (MFS) profile" evidence="8">
    <location>
        <begin position="15"/>
        <end position="456"/>
    </location>
</feature>
<sequence length="464" mass="50347">MPKTTTPLTKKQILSLTALSFALYFIVNDTTIFPVAIPSIEISFNSDITTTQWLINGYALIFGVLIISCGRIADIFGRRKLFFIGSAIFATFSLICALLSDISSLLVSRALMGVGAAIMWPSILGMIFNVVPRDQSGIAGGLIMTICGVSYAIGPILGGGISDLLGWRWTFLLNPIEAVVACLLCWKFVGVDLVKDVKERIDYAGVITLSISLLCLLLALDRAVDTGFRSPLIITLMTIFLVFLGLFIIVEWRAKENALIPNDIARNNRFFAACLASLMISVAFYVPIFYIPQYFSKVHGYSAILAGMGLLPILIFSSFASYISGFLYQKLKPKMIVSVGAACIFLGMFMLARLHEEMTILDMIFELILLGIGFGAFYSTITTIAITIVDPSRSSLAAGIFYMSQTVGGALGLGINTTIVAMSPDLSSGIARAFTMNAYLALTGFVVCLLFVNARAVKAERKVI</sequence>
<feature type="transmembrane region" description="Helical" evidence="7">
    <location>
        <begin position="400"/>
        <end position="422"/>
    </location>
</feature>
<gene>
    <name evidence="9" type="ORF">ACCI49_09335</name>
</gene>
<feature type="transmembrane region" description="Helical" evidence="7">
    <location>
        <begin position="367"/>
        <end position="388"/>
    </location>
</feature>
<evidence type="ECO:0000256" key="1">
    <source>
        <dbReference type="ARBA" id="ARBA00004651"/>
    </source>
</evidence>
<feature type="transmembrane region" description="Helical" evidence="7">
    <location>
        <begin position="81"/>
        <end position="100"/>
    </location>
</feature>
<evidence type="ECO:0000313" key="9">
    <source>
        <dbReference type="EMBL" id="MFA0811120.1"/>
    </source>
</evidence>
<keyword evidence="4 7" id="KW-0812">Transmembrane</keyword>
<accession>A0ABV4P089</accession>
<organism evidence="9 10">
    <name type="scientific">Microbulbifer epialgicus</name>
    <dbReference type="NCBI Taxonomy" id="393907"/>
    <lineage>
        <taxon>Bacteria</taxon>
        <taxon>Pseudomonadati</taxon>
        <taxon>Pseudomonadota</taxon>
        <taxon>Gammaproteobacteria</taxon>
        <taxon>Cellvibrionales</taxon>
        <taxon>Microbulbiferaceae</taxon>
        <taxon>Microbulbifer</taxon>
    </lineage>
</organism>
<feature type="transmembrane region" description="Helical" evidence="7">
    <location>
        <begin position="232"/>
        <end position="250"/>
    </location>
</feature>
<feature type="transmembrane region" description="Helical" evidence="7">
    <location>
        <begin position="169"/>
        <end position="189"/>
    </location>
</feature>
<dbReference type="InterPro" id="IPR011701">
    <property type="entry name" value="MFS"/>
</dbReference>
<dbReference type="CDD" id="cd17321">
    <property type="entry name" value="MFS_MMR_MDR_like"/>
    <property type="match status" value="1"/>
</dbReference>
<proteinExistence type="predicted"/>
<dbReference type="PROSITE" id="PS50850">
    <property type="entry name" value="MFS"/>
    <property type="match status" value="1"/>
</dbReference>
<dbReference type="PANTHER" id="PTHR42718:SF46">
    <property type="entry name" value="BLR6921 PROTEIN"/>
    <property type="match status" value="1"/>
</dbReference>